<reference evidence="2 3" key="1">
    <citation type="submission" date="2019-06" db="EMBL/GenBank/DDBJ databases">
        <title>Sequencing the genomes of 1000 actinobacteria strains.</title>
        <authorList>
            <person name="Klenk H.-P."/>
        </authorList>
    </citation>
    <scope>NUCLEOTIDE SEQUENCE [LARGE SCALE GENOMIC DNA]</scope>
    <source>
        <strain evidence="2 3">DSM 24683</strain>
    </source>
</reference>
<keyword evidence="3" id="KW-1185">Reference proteome</keyword>
<feature type="transmembrane region" description="Helical" evidence="1">
    <location>
        <begin position="515"/>
        <end position="536"/>
    </location>
</feature>
<feature type="transmembrane region" description="Helical" evidence="1">
    <location>
        <begin position="78"/>
        <end position="97"/>
    </location>
</feature>
<comment type="caution">
    <text evidence="2">The sequence shown here is derived from an EMBL/GenBank/DDBJ whole genome shotgun (WGS) entry which is preliminary data.</text>
</comment>
<feature type="transmembrane region" description="Helical" evidence="1">
    <location>
        <begin position="103"/>
        <end position="122"/>
    </location>
</feature>
<feature type="transmembrane region" description="Helical" evidence="1">
    <location>
        <begin position="250"/>
        <end position="268"/>
    </location>
</feature>
<dbReference type="EMBL" id="VIVK01000003">
    <property type="protein sequence ID" value="TWD73205.1"/>
    <property type="molecule type" value="Genomic_DNA"/>
</dbReference>
<dbReference type="OrthoDB" id="3328598at2"/>
<dbReference type="RefSeq" id="WP_145814398.1">
    <property type="nucleotide sequence ID" value="NZ_VIVK01000003.1"/>
</dbReference>
<accession>A0A561B2W8</accession>
<feature type="transmembrane region" description="Helical" evidence="1">
    <location>
        <begin position="46"/>
        <end position="66"/>
    </location>
</feature>
<sequence length="769" mass="82049">MDTLTATPVTVTRRPTARWLPWALPLVVAVAGLLSTGVPPGALLRYALYFAGCLVLPGVLLLRALWRSTGNWAEDVGLGTVVGCAFQLAGWALFTALGIQSALIAWPLTLLAVFAALPALRAHWRITEPQPLPLWWTWGLVIAATVAVGGATFGVFAYHPMPPDGVAYYPDLLYHLSMVNELVRSVPPQLPQVAGESLDYHWFANADMAAAVDITKLSPILVLYRLWLIPLLVVALLVCATLARTISRAWWTGVLAAAALAGPQVGLLVGNSVDLWPPLSLISPSQTFGLLAGTVAAVFLVELLFRGRQPKGLWILAIAVALVGGGAKPTILPILIGAVGLAALFLLVRDRRLPRRFVVAGALLVASGVGTMLTVAGSTSGSGVQFLAVVKLQAGYRAATADATRAGEGGLLLPALASGRTLSVIGGLVILGLLLIAQATALAGYAVLGNRRLRCDPLGWFLLGGLVAGWAGFLLVDHPSASESYFVRSVVPFSLAALAWLAATLMRQVQDRRRTAFLVAAVSTGLAISYGAALLWTKGRPTGPQLDRLLTVARPMIAVALLTVVVVLLWPVLTRRWPRLAGLGGIIALVTVLLVPTATTTAINVRRLGGHHAQTFSAAPWRVSADEADAALWLAQNARPTDVVATNTYCRPPGPQRPGCDARGYVVSGIGGRRALIEGWAYTQEAMARQNVNGRRYTEQPSPWPDRVAATERALYQPSPAALERLRDHYRVRWLYADLHDGPVSPALDHLAQRRHSIGMVRIYELPTP</sequence>
<feature type="transmembrane region" description="Helical" evidence="1">
    <location>
        <begin position="312"/>
        <end position="327"/>
    </location>
</feature>
<keyword evidence="1" id="KW-0472">Membrane</keyword>
<feature type="transmembrane region" description="Helical" evidence="1">
    <location>
        <begin position="460"/>
        <end position="479"/>
    </location>
</feature>
<keyword evidence="1" id="KW-1133">Transmembrane helix</keyword>
<feature type="transmembrane region" description="Helical" evidence="1">
    <location>
        <begin position="333"/>
        <end position="350"/>
    </location>
</feature>
<feature type="transmembrane region" description="Helical" evidence="1">
    <location>
        <begin position="556"/>
        <end position="573"/>
    </location>
</feature>
<feature type="transmembrane region" description="Helical" evidence="1">
    <location>
        <begin position="357"/>
        <end position="377"/>
    </location>
</feature>
<evidence type="ECO:0000313" key="3">
    <source>
        <dbReference type="Proteomes" id="UP000318380"/>
    </source>
</evidence>
<proteinExistence type="predicted"/>
<protein>
    <recommendedName>
        <fullName evidence="4">4-amino-4-deoxy-L-arabinose transferase-like glycosyltransferase</fullName>
    </recommendedName>
</protein>
<feature type="transmembrane region" description="Helical" evidence="1">
    <location>
        <begin position="288"/>
        <end position="305"/>
    </location>
</feature>
<dbReference type="Proteomes" id="UP000318380">
    <property type="component" value="Unassembled WGS sequence"/>
</dbReference>
<feature type="transmembrane region" description="Helical" evidence="1">
    <location>
        <begin position="19"/>
        <end position="40"/>
    </location>
</feature>
<feature type="transmembrane region" description="Helical" evidence="1">
    <location>
        <begin position="422"/>
        <end position="448"/>
    </location>
</feature>
<dbReference type="AlphaFoldDB" id="A0A561B2W8"/>
<evidence type="ECO:0000256" key="1">
    <source>
        <dbReference type="SAM" id="Phobius"/>
    </source>
</evidence>
<name>A0A561B2W8_9ACTN</name>
<keyword evidence="1" id="KW-0812">Transmembrane</keyword>
<evidence type="ECO:0008006" key="4">
    <source>
        <dbReference type="Google" id="ProtNLM"/>
    </source>
</evidence>
<evidence type="ECO:0000313" key="2">
    <source>
        <dbReference type="EMBL" id="TWD73205.1"/>
    </source>
</evidence>
<organism evidence="2 3">
    <name type="scientific">Kribbella amoyensis</name>
    <dbReference type="NCBI Taxonomy" id="996641"/>
    <lineage>
        <taxon>Bacteria</taxon>
        <taxon>Bacillati</taxon>
        <taxon>Actinomycetota</taxon>
        <taxon>Actinomycetes</taxon>
        <taxon>Propionibacteriales</taxon>
        <taxon>Kribbellaceae</taxon>
        <taxon>Kribbella</taxon>
    </lineage>
</organism>
<gene>
    <name evidence="2" type="ORF">FB561_7093</name>
</gene>
<feature type="transmembrane region" description="Helical" evidence="1">
    <location>
        <begin position="222"/>
        <end position="243"/>
    </location>
</feature>
<feature type="transmembrane region" description="Helical" evidence="1">
    <location>
        <begin position="485"/>
        <end position="503"/>
    </location>
</feature>
<feature type="transmembrane region" description="Helical" evidence="1">
    <location>
        <begin position="580"/>
        <end position="598"/>
    </location>
</feature>
<feature type="transmembrane region" description="Helical" evidence="1">
    <location>
        <begin position="134"/>
        <end position="158"/>
    </location>
</feature>